<gene>
    <name evidence="2" type="ORF">GCM10011366_03100</name>
</gene>
<proteinExistence type="predicted"/>
<accession>A0A917BGL3</accession>
<evidence type="ECO:0008006" key="4">
    <source>
        <dbReference type="Google" id="ProtNLM"/>
    </source>
</evidence>
<dbReference type="Proteomes" id="UP000605670">
    <property type="component" value="Unassembled WGS sequence"/>
</dbReference>
<evidence type="ECO:0000256" key="1">
    <source>
        <dbReference type="SAM" id="SignalP"/>
    </source>
</evidence>
<name>A0A917BGL3_9MICO</name>
<feature type="chain" id="PRO_5038929790" description="SurA N-terminal domain-containing protein" evidence="1">
    <location>
        <begin position="24"/>
        <end position="186"/>
    </location>
</feature>
<organism evidence="2 3">
    <name type="scientific">Ornithinimicrobium tianjinense</name>
    <dbReference type="NCBI Taxonomy" id="1195761"/>
    <lineage>
        <taxon>Bacteria</taxon>
        <taxon>Bacillati</taxon>
        <taxon>Actinomycetota</taxon>
        <taxon>Actinomycetes</taxon>
        <taxon>Micrococcales</taxon>
        <taxon>Ornithinimicrobiaceae</taxon>
        <taxon>Ornithinimicrobium</taxon>
    </lineage>
</organism>
<sequence length="186" mass="19418">MMARVKRHPLKTALALTAVLALAGCSTGIGSDTAVSVDGTDYTVAELQEATTQLNALAQQPGEPQQVVADLALLPLLDEVFAGSPAETTESAVRQLLATNGVNDPGRATLDAARSRQYQQVLGDQATFQDPAMAEALQRAQSVTTEDLAAVEVDVNPRYGTWDATNGGLSPVVPDWIQADDAAADS</sequence>
<comment type="caution">
    <text evidence="2">The sequence shown here is derived from an EMBL/GenBank/DDBJ whole genome shotgun (WGS) entry which is preliminary data.</text>
</comment>
<keyword evidence="3" id="KW-1185">Reference proteome</keyword>
<evidence type="ECO:0000313" key="2">
    <source>
        <dbReference type="EMBL" id="GGF38888.1"/>
    </source>
</evidence>
<dbReference type="AlphaFoldDB" id="A0A917BGL3"/>
<reference evidence="2" key="1">
    <citation type="journal article" date="2014" name="Int. J. Syst. Evol. Microbiol.">
        <title>Complete genome sequence of Corynebacterium casei LMG S-19264T (=DSM 44701T), isolated from a smear-ripened cheese.</title>
        <authorList>
            <consortium name="US DOE Joint Genome Institute (JGI-PGF)"/>
            <person name="Walter F."/>
            <person name="Albersmeier A."/>
            <person name="Kalinowski J."/>
            <person name="Ruckert C."/>
        </authorList>
    </citation>
    <scope>NUCLEOTIDE SEQUENCE</scope>
    <source>
        <strain evidence="2">CGMCC 1.12160</strain>
    </source>
</reference>
<keyword evidence="1" id="KW-0732">Signal</keyword>
<dbReference type="EMBL" id="BMEM01000001">
    <property type="protein sequence ID" value="GGF38888.1"/>
    <property type="molecule type" value="Genomic_DNA"/>
</dbReference>
<dbReference type="PROSITE" id="PS51257">
    <property type="entry name" value="PROKAR_LIPOPROTEIN"/>
    <property type="match status" value="1"/>
</dbReference>
<evidence type="ECO:0000313" key="3">
    <source>
        <dbReference type="Proteomes" id="UP000605670"/>
    </source>
</evidence>
<reference evidence="2" key="2">
    <citation type="submission" date="2020-09" db="EMBL/GenBank/DDBJ databases">
        <authorList>
            <person name="Sun Q."/>
            <person name="Zhou Y."/>
        </authorList>
    </citation>
    <scope>NUCLEOTIDE SEQUENCE</scope>
    <source>
        <strain evidence="2">CGMCC 1.12160</strain>
    </source>
</reference>
<feature type="signal peptide" evidence="1">
    <location>
        <begin position="1"/>
        <end position="23"/>
    </location>
</feature>
<protein>
    <recommendedName>
        <fullName evidence="4">SurA N-terminal domain-containing protein</fullName>
    </recommendedName>
</protein>